<organism evidence="9 10">
    <name type="scientific">Metaclostridioides mangenotii</name>
    <dbReference type="NCBI Taxonomy" id="1540"/>
    <lineage>
        <taxon>Bacteria</taxon>
        <taxon>Bacillati</taxon>
        <taxon>Bacillota</taxon>
        <taxon>Clostridia</taxon>
        <taxon>Peptostreptococcales</taxon>
        <taxon>Peptostreptococcaceae</taxon>
        <taxon>Metaclostridioides</taxon>
    </lineage>
</organism>
<feature type="transmembrane region" description="Helical" evidence="7">
    <location>
        <begin position="145"/>
        <end position="168"/>
    </location>
</feature>
<evidence type="ECO:0000256" key="3">
    <source>
        <dbReference type="ARBA" id="ARBA00022723"/>
    </source>
</evidence>
<proteinExistence type="predicted"/>
<dbReference type="InterPro" id="IPR017900">
    <property type="entry name" value="4Fe4S_Fe_S_CS"/>
</dbReference>
<gene>
    <name evidence="9" type="ORF">J2Z43_001752</name>
</gene>
<accession>A0ABS4EBP8</accession>
<dbReference type="PANTHER" id="PTHR30176:SF3">
    <property type="entry name" value="FERREDOXIN-TYPE PROTEIN NAPH"/>
    <property type="match status" value="1"/>
</dbReference>
<keyword evidence="2" id="KW-0004">4Fe-4S</keyword>
<keyword evidence="6" id="KW-0411">Iron-sulfur</keyword>
<dbReference type="InterPro" id="IPR017896">
    <property type="entry name" value="4Fe4S_Fe-S-bd"/>
</dbReference>
<keyword evidence="7" id="KW-1133">Transmembrane helix</keyword>
<feature type="domain" description="4Fe-4S ferredoxin-type" evidence="8">
    <location>
        <begin position="244"/>
        <end position="275"/>
    </location>
</feature>
<keyword evidence="7" id="KW-0812">Transmembrane</keyword>
<evidence type="ECO:0000259" key="8">
    <source>
        <dbReference type="PROSITE" id="PS51379"/>
    </source>
</evidence>
<feature type="transmembrane region" description="Helical" evidence="7">
    <location>
        <begin position="118"/>
        <end position="139"/>
    </location>
</feature>
<feature type="domain" description="4Fe-4S ferredoxin-type" evidence="8">
    <location>
        <begin position="221"/>
        <end position="243"/>
    </location>
</feature>
<dbReference type="RefSeq" id="WP_209456810.1">
    <property type="nucleotide sequence ID" value="NZ_BAAACS010000012.1"/>
</dbReference>
<evidence type="ECO:0000256" key="2">
    <source>
        <dbReference type="ARBA" id="ARBA00022485"/>
    </source>
</evidence>
<sequence>MDKRIITQTITTIVTNLNAKGYLEGNIYKGNTKQICVPGLNCYSCPGALGSCPIGSLQAVIGTVKYNLSFYVIGLMTLFGVIFGRFICGWLCPFGFFEDLLHKIPSKKIKVSNKINNILKYLKYIILIFFVILFPMFLVNEFGISPPYFCEFICPAGTLGAGIPLVLLNKSLRGAIGYLFAWKMLILVIIIILSIFIYRPFCRYLCPLGAFYSLFNKVSFLKYDIDKNKCTSCNACTQKCKMNIEIYKNSNSLECIRCGDCIETCPTQSIKKSIKFR</sequence>
<dbReference type="Gene3D" id="3.30.70.20">
    <property type="match status" value="1"/>
</dbReference>
<keyword evidence="4" id="KW-0249">Electron transport</keyword>
<evidence type="ECO:0000313" key="9">
    <source>
        <dbReference type="EMBL" id="MBP1855357.1"/>
    </source>
</evidence>
<evidence type="ECO:0000256" key="1">
    <source>
        <dbReference type="ARBA" id="ARBA00022448"/>
    </source>
</evidence>
<evidence type="ECO:0000256" key="4">
    <source>
        <dbReference type="ARBA" id="ARBA00022982"/>
    </source>
</evidence>
<evidence type="ECO:0000256" key="6">
    <source>
        <dbReference type="ARBA" id="ARBA00023014"/>
    </source>
</evidence>
<keyword evidence="10" id="KW-1185">Reference proteome</keyword>
<comment type="caution">
    <text evidence="9">The sequence shown here is derived from an EMBL/GenBank/DDBJ whole genome shotgun (WGS) entry which is preliminary data.</text>
</comment>
<keyword evidence="7" id="KW-0472">Membrane</keyword>
<feature type="transmembrane region" description="Helical" evidence="7">
    <location>
        <begin position="70"/>
        <end position="97"/>
    </location>
</feature>
<dbReference type="PROSITE" id="PS00198">
    <property type="entry name" value="4FE4S_FER_1"/>
    <property type="match status" value="1"/>
</dbReference>
<dbReference type="InterPro" id="IPR051684">
    <property type="entry name" value="Electron_Trans/Redox"/>
</dbReference>
<dbReference type="PANTHER" id="PTHR30176">
    <property type="entry name" value="FERREDOXIN-TYPE PROTEIN NAPH"/>
    <property type="match status" value="1"/>
</dbReference>
<evidence type="ECO:0000256" key="7">
    <source>
        <dbReference type="SAM" id="Phobius"/>
    </source>
</evidence>
<dbReference type="Pfam" id="PF12801">
    <property type="entry name" value="Fer4_5"/>
    <property type="match status" value="3"/>
</dbReference>
<protein>
    <submittedName>
        <fullName evidence="9">Polyferredoxin</fullName>
    </submittedName>
</protein>
<feature type="transmembrane region" description="Helical" evidence="7">
    <location>
        <begin position="180"/>
        <end position="198"/>
    </location>
</feature>
<evidence type="ECO:0000256" key="5">
    <source>
        <dbReference type="ARBA" id="ARBA00023004"/>
    </source>
</evidence>
<keyword evidence="3" id="KW-0479">Metal-binding</keyword>
<dbReference type="Proteomes" id="UP000767291">
    <property type="component" value="Unassembled WGS sequence"/>
</dbReference>
<keyword evidence="5" id="KW-0408">Iron</keyword>
<dbReference type="PROSITE" id="PS51379">
    <property type="entry name" value="4FE4S_FER_2"/>
    <property type="match status" value="2"/>
</dbReference>
<evidence type="ECO:0000313" key="10">
    <source>
        <dbReference type="Proteomes" id="UP000767291"/>
    </source>
</evidence>
<name>A0ABS4EBP8_9FIRM</name>
<keyword evidence="1" id="KW-0813">Transport</keyword>
<dbReference type="SUPFAM" id="SSF54862">
    <property type="entry name" value="4Fe-4S ferredoxins"/>
    <property type="match status" value="1"/>
</dbReference>
<reference evidence="9 10" key="1">
    <citation type="submission" date="2021-03" db="EMBL/GenBank/DDBJ databases">
        <title>Genomic Encyclopedia of Type Strains, Phase IV (KMG-IV): sequencing the most valuable type-strain genomes for metagenomic binning, comparative biology and taxonomic classification.</title>
        <authorList>
            <person name="Goeker M."/>
        </authorList>
    </citation>
    <scope>NUCLEOTIDE SEQUENCE [LARGE SCALE GENOMIC DNA]</scope>
    <source>
        <strain evidence="9 10">DSM 1289</strain>
    </source>
</reference>
<dbReference type="EMBL" id="JAGGJX010000003">
    <property type="protein sequence ID" value="MBP1855357.1"/>
    <property type="molecule type" value="Genomic_DNA"/>
</dbReference>